<dbReference type="InterPro" id="IPR047971">
    <property type="entry name" value="ExeM-like"/>
</dbReference>
<proteinExistence type="predicted"/>
<evidence type="ECO:0000256" key="1">
    <source>
        <dbReference type="SAM" id="MobiDB-lite"/>
    </source>
</evidence>
<dbReference type="RefSeq" id="WP_289167057.1">
    <property type="nucleotide sequence ID" value="NZ_JASZZN010000030.1"/>
</dbReference>
<dbReference type="Gene3D" id="3.60.10.10">
    <property type="entry name" value="Endonuclease/exonuclease/phosphatase"/>
    <property type="match status" value="1"/>
</dbReference>
<evidence type="ECO:0000259" key="2">
    <source>
        <dbReference type="Pfam" id="PF03372"/>
    </source>
</evidence>
<dbReference type="InterPro" id="IPR005135">
    <property type="entry name" value="Endo/exonuclease/phosphatase"/>
</dbReference>
<accession>A0ABT7PR91</accession>
<evidence type="ECO:0000313" key="3">
    <source>
        <dbReference type="EMBL" id="MDM4019029.1"/>
    </source>
</evidence>
<keyword evidence="3" id="KW-0540">Nuclease</keyword>
<keyword evidence="3" id="KW-0255">Endonuclease</keyword>
<dbReference type="InterPro" id="IPR036691">
    <property type="entry name" value="Endo/exonu/phosph_ase_sf"/>
</dbReference>
<dbReference type="CDD" id="cd10283">
    <property type="entry name" value="MnuA_DNase1-like"/>
    <property type="match status" value="1"/>
</dbReference>
<dbReference type="GO" id="GO:0004519">
    <property type="term" value="F:endonuclease activity"/>
    <property type="evidence" value="ECO:0007669"/>
    <property type="project" value="UniProtKB-KW"/>
</dbReference>
<feature type="region of interest" description="Disordered" evidence="1">
    <location>
        <begin position="402"/>
        <end position="423"/>
    </location>
</feature>
<dbReference type="Proteomes" id="UP001239462">
    <property type="component" value="Unassembled WGS sequence"/>
</dbReference>
<gene>
    <name evidence="3" type="ORF">QTN89_26485</name>
</gene>
<evidence type="ECO:0000313" key="4">
    <source>
        <dbReference type="Proteomes" id="UP001239462"/>
    </source>
</evidence>
<sequence length="549" mass="59729">MSTRIRFGILHRGAAERSIIAVLAVAVVALATLLLRDVDEVEHDGGAGDSGLADSNVTAAPEFETRPANTPIEASGDPASNPPVERSDVVHLTRQLSDIRWKDYIGQKVRLPGELVVVDNYNLARNGQISVAPRRLFVPTETIDPNDASAEGNSVSGKTNAKAVNQLQRTNNANWIVIEDGVKRSNQYPVPLVPAFGTDLPTLRLGSKVKNLVGTITEERGRYYLIPELPLDLVPAERPARPDVGAADVTVASFNVLNYFTTLDDGSNGARGADNRKEFERQTEKLVAAIVGLDADVIGLMELENNLESEQTLVAAINRKLGKDVYVGCGLPDGFRDAPGGGDRIRVGMIYRRDRLNAVGAPEMIVDRAFSNARTPLLQTFRATEGEASFSVIVNHFKSKGSNEAAGANRDQRDGQGSYNDSRKSQAQALVNYLRDRKIETLVIGDLNAYSQEDPIDTLRAGGLVDVSQTKSTGQSYSYVYFGQAGSLDHCFATPALATRVTGIADWHINSDEPRCLDYNTEYGQGVYYRPDAFRCSDHDPVLIGLELR</sequence>
<dbReference type="SUPFAM" id="SSF56219">
    <property type="entry name" value="DNase I-like"/>
    <property type="match status" value="1"/>
</dbReference>
<keyword evidence="3" id="KW-0378">Hydrolase</keyword>
<reference evidence="3 4" key="1">
    <citation type="submission" date="2023-06" db="EMBL/GenBank/DDBJ databases">
        <title>Roseiconus lacunae JC819 isolated from Gulf of Mannar region, Tamil Nadu.</title>
        <authorList>
            <person name="Pk S."/>
            <person name="Ch S."/>
            <person name="Ch V.R."/>
        </authorList>
    </citation>
    <scope>NUCLEOTIDE SEQUENCE [LARGE SCALE GENOMIC DNA]</scope>
    <source>
        <strain evidence="3 4">JC819</strain>
    </source>
</reference>
<dbReference type="PANTHER" id="PTHR42834:SF1">
    <property type="entry name" value="ENDONUCLEASE_EXONUCLEASE_PHOSPHATASE FAMILY PROTEIN (AFU_ORTHOLOGUE AFUA_3G09210)"/>
    <property type="match status" value="1"/>
</dbReference>
<name>A0ABT7PR91_9BACT</name>
<dbReference type="PANTHER" id="PTHR42834">
    <property type="entry name" value="ENDONUCLEASE/EXONUCLEASE/PHOSPHATASE FAMILY PROTEIN (AFU_ORTHOLOGUE AFUA_3G09210)"/>
    <property type="match status" value="1"/>
</dbReference>
<comment type="caution">
    <text evidence="3">The sequence shown here is derived from an EMBL/GenBank/DDBJ whole genome shotgun (WGS) entry which is preliminary data.</text>
</comment>
<dbReference type="Pfam" id="PF03372">
    <property type="entry name" value="Exo_endo_phos"/>
    <property type="match status" value="1"/>
</dbReference>
<dbReference type="NCBIfam" id="NF033681">
    <property type="entry name" value="ExeM_NucH_DNase"/>
    <property type="match status" value="1"/>
</dbReference>
<protein>
    <submittedName>
        <fullName evidence="3">ExeM/NucH family extracellular endonuclease</fullName>
    </submittedName>
</protein>
<feature type="domain" description="Endonuclease/exonuclease/phosphatase" evidence="2">
    <location>
        <begin position="253"/>
        <end position="539"/>
    </location>
</feature>
<dbReference type="EMBL" id="JASZZN010000030">
    <property type="protein sequence ID" value="MDM4019029.1"/>
    <property type="molecule type" value="Genomic_DNA"/>
</dbReference>
<keyword evidence="4" id="KW-1185">Reference proteome</keyword>
<feature type="region of interest" description="Disordered" evidence="1">
    <location>
        <begin position="66"/>
        <end position="88"/>
    </location>
</feature>
<organism evidence="3 4">
    <name type="scientific">Roseiconus lacunae</name>
    <dbReference type="NCBI Taxonomy" id="2605694"/>
    <lineage>
        <taxon>Bacteria</taxon>
        <taxon>Pseudomonadati</taxon>
        <taxon>Planctomycetota</taxon>
        <taxon>Planctomycetia</taxon>
        <taxon>Pirellulales</taxon>
        <taxon>Pirellulaceae</taxon>
        <taxon>Roseiconus</taxon>
    </lineage>
</organism>